<evidence type="ECO:0000256" key="1">
    <source>
        <dbReference type="ARBA" id="ARBA00004123"/>
    </source>
</evidence>
<evidence type="ECO:0000256" key="2">
    <source>
        <dbReference type="ARBA" id="ARBA00023015"/>
    </source>
</evidence>
<name>A0AAE0F5E9_9CHLO</name>
<keyword evidence="3" id="KW-0238">DNA-binding</keyword>
<dbReference type="Pfam" id="PF01429">
    <property type="entry name" value="MBD"/>
    <property type="match status" value="1"/>
</dbReference>
<keyword evidence="5" id="KW-0539">Nucleus</keyword>
<dbReference type="SMART" id="SM00391">
    <property type="entry name" value="MBD"/>
    <property type="match status" value="1"/>
</dbReference>
<dbReference type="GO" id="GO:0003677">
    <property type="term" value="F:DNA binding"/>
    <property type="evidence" value="ECO:0007669"/>
    <property type="project" value="UniProtKB-KW"/>
</dbReference>
<dbReference type="Gene3D" id="3.30.890.10">
    <property type="entry name" value="Methyl-cpg-binding Protein 2, Chain A"/>
    <property type="match status" value="1"/>
</dbReference>
<evidence type="ECO:0000313" key="8">
    <source>
        <dbReference type="EMBL" id="KAK3252007.1"/>
    </source>
</evidence>
<dbReference type="InterPro" id="IPR001739">
    <property type="entry name" value="Methyl_CpG_DNA-bd"/>
</dbReference>
<accession>A0AAE0F5E9</accession>
<dbReference type="AlphaFoldDB" id="A0AAE0F5E9"/>
<dbReference type="Proteomes" id="UP001190700">
    <property type="component" value="Unassembled WGS sequence"/>
</dbReference>
<dbReference type="PROSITE" id="PS50982">
    <property type="entry name" value="MBD"/>
    <property type="match status" value="1"/>
</dbReference>
<evidence type="ECO:0000256" key="6">
    <source>
        <dbReference type="SAM" id="MobiDB-lite"/>
    </source>
</evidence>
<protein>
    <recommendedName>
        <fullName evidence="7">MBD domain-containing protein</fullName>
    </recommendedName>
</protein>
<evidence type="ECO:0000313" key="9">
    <source>
        <dbReference type="Proteomes" id="UP001190700"/>
    </source>
</evidence>
<evidence type="ECO:0000256" key="4">
    <source>
        <dbReference type="ARBA" id="ARBA00023163"/>
    </source>
</evidence>
<gene>
    <name evidence="8" type="ORF">CYMTET_38680</name>
</gene>
<comment type="subcellular location">
    <subcellularLocation>
        <location evidence="1">Nucleus</location>
    </subcellularLocation>
</comment>
<evidence type="ECO:0000256" key="5">
    <source>
        <dbReference type="ARBA" id="ARBA00023242"/>
    </source>
</evidence>
<evidence type="ECO:0000256" key="3">
    <source>
        <dbReference type="ARBA" id="ARBA00023125"/>
    </source>
</evidence>
<reference evidence="8 9" key="1">
    <citation type="journal article" date="2015" name="Genome Biol. Evol.">
        <title>Comparative Genomics of a Bacterivorous Green Alga Reveals Evolutionary Causalities and Consequences of Phago-Mixotrophic Mode of Nutrition.</title>
        <authorList>
            <person name="Burns J.A."/>
            <person name="Paasch A."/>
            <person name="Narechania A."/>
            <person name="Kim E."/>
        </authorList>
    </citation>
    <scope>NUCLEOTIDE SEQUENCE [LARGE SCALE GENOMIC DNA]</scope>
    <source>
        <strain evidence="8 9">PLY_AMNH</strain>
    </source>
</reference>
<proteinExistence type="predicted"/>
<dbReference type="EMBL" id="LGRX02025664">
    <property type="protein sequence ID" value="KAK3252007.1"/>
    <property type="molecule type" value="Genomic_DNA"/>
</dbReference>
<dbReference type="GO" id="GO:0005634">
    <property type="term" value="C:nucleus"/>
    <property type="evidence" value="ECO:0007669"/>
    <property type="project" value="UniProtKB-SubCell"/>
</dbReference>
<keyword evidence="4" id="KW-0804">Transcription</keyword>
<dbReference type="InterPro" id="IPR016177">
    <property type="entry name" value="DNA-bd_dom_sf"/>
</dbReference>
<sequence length="158" mass="17223">MLEPKSSKYTSQDGRAAALVEALREEVAKCGGSLPQGWTTLIKQRMSGATQGTSDAYYISPAGKRFRSRNEVLQTMGFSAEVIAVSLGKHSNKKRKLSHESGRAPSSGRPVGRPAGKQAPTAHAAAEEYEADDPLKRMVMWVRSVARNHLLKFLGEPR</sequence>
<feature type="non-terminal residue" evidence="8">
    <location>
        <position position="158"/>
    </location>
</feature>
<feature type="region of interest" description="Disordered" evidence="6">
    <location>
        <begin position="89"/>
        <end position="129"/>
    </location>
</feature>
<dbReference type="PANTHER" id="PTHR12396">
    <property type="entry name" value="METHYL-CPG BINDING PROTEIN, MBD"/>
    <property type="match status" value="1"/>
</dbReference>
<keyword evidence="2" id="KW-0805">Transcription regulation</keyword>
<dbReference type="SUPFAM" id="SSF54171">
    <property type="entry name" value="DNA-binding domain"/>
    <property type="match status" value="1"/>
</dbReference>
<comment type="caution">
    <text evidence="8">The sequence shown here is derived from an EMBL/GenBank/DDBJ whole genome shotgun (WGS) entry which is preliminary data.</text>
</comment>
<feature type="domain" description="MBD" evidence="7">
    <location>
        <begin position="24"/>
        <end position="97"/>
    </location>
</feature>
<organism evidence="8 9">
    <name type="scientific">Cymbomonas tetramitiformis</name>
    <dbReference type="NCBI Taxonomy" id="36881"/>
    <lineage>
        <taxon>Eukaryota</taxon>
        <taxon>Viridiplantae</taxon>
        <taxon>Chlorophyta</taxon>
        <taxon>Pyramimonadophyceae</taxon>
        <taxon>Pyramimonadales</taxon>
        <taxon>Pyramimonadaceae</taxon>
        <taxon>Cymbomonas</taxon>
    </lineage>
</organism>
<evidence type="ECO:0000259" key="7">
    <source>
        <dbReference type="PROSITE" id="PS50982"/>
    </source>
</evidence>
<keyword evidence="9" id="KW-1185">Reference proteome</keyword>